<evidence type="ECO:0000256" key="2">
    <source>
        <dbReference type="ARBA" id="ARBA00004572"/>
    </source>
</evidence>
<evidence type="ECO:0000256" key="11">
    <source>
        <dbReference type="RuleBase" id="RU361226"/>
    </source>
</evidence>
<evidence type="ECO:0000256" key="10">
    <source>
        <dbReference type="PIRSR" id="PIRSR601834-1"/>
    </source>
</evidence>
<feature type="binding site" evidence="10">
    <location>
        <position position="208"/>
    </location>
    <ligand>
        <name>FAD</name>
        <dbReference type="ChEBI" id="CHEBI:57692"/>
    </ligand>
</feature>
<keyword evidence="4 10" id="KW-0285">Flavoprotein</keyword>
<keyword evidence="7 11" id="KW-0520">NAD</keyword>
<dbReference type="STRING" id="35722.A0A0B7N7M4"/>
<evidence type="ECO:0000256" key="1">
    <source>
        <dbReference type="ARBA" id="ARBA00001974"/>
    </source>
</evidence>
<dbReference type="PRINTS" id="PR00406">
    <property type="entry name" value="CYTB5RDTASE"/>
</dbReference>
<evidence type="ECO:0000313" key="13">
    <source>
        <dbReference type="EMBL" id="CEP11415.1"/>
    </source>
</evidence>
<dbReference type="CDD" id="cd06183">
    <property type="entry name" value="cyt_b5_reduct_like"/>
    <property type="match status" value="1"/>
</dbReference>
<dbReference type="InterPro" id="IPR001709">
    <property type="entry name" value="Flavoprot_Pyr_Nucl_cyt_Rdtase"/>
</dbReference>
<dbReference type="InterPro" id="IPR017927">
    <property type="entry name" value="FAD-bd_FR_type"/>
</dbReference>
<evidence type="ECO:0000259" key="12">
    <source>
        <dbReference type="PROSITE" id="PS51384"/>
    </source>
</evidence>
<proteinExistence type="inferred from homology"/>
<dbReference type="InterPro" id="IPR001834">
    <property type="entry name" value="CBR-like"/>
</dbReference>
<evidence type="ECO:0000256" key="3">
    <source>
        <dbReference type="ARBA" id="ARBA00006105"/>
    </source>
</evidence>
<dbReference type="PANTHER" id="PTHR19370">
    <property type="entry name" value="NADH-CYTOCHROME B5 REDUCTASE"/>
    <property type="match status" value="1"/>
</dbReference>
<dbReference type="OrthoDB" id="432685at2759"/>
<dbReference type="Proteomes" id="UP000054107">
    <property type="component" value="Unassembled WGS sequence"/>
</dbReference>
<dbReference type="AlphaFoldDB" id="A0A0B7N7M4"/>
<keyword evidence="5 10" id="KW-0274">FAD</keyword>
<comment type="cofactor">
    <cofactor evidence="1 10 11">
        <name>FAD</name>
        <dbReference type="ChEBI" id="CHEBI:57692"/>
    </cofactor>
</comment>
<dbReference type="InterPro" id="IPR017938">
    <property type="entry name" value="Riboflavin_synthase-like_b-brl"/>
</dbReference>
<dbReference type="PROSITE" id="PS51384">
    <property type="entry name" value="FAD_FR"/>
    <property type="match status" value="1"/>
</dbReference>
<keyword evidence="8" id="KW-0496">Mitochondrion</keyword>
<evidence type="ECO:0000256" key="8">
    <source>
        <dbReference type="ARBA" id="ARBA00023128"/>
    </source>
</evidence>
<dbReference type="FunFam" id="3.40.50.80:FF:000009">
    <property type="entry name" value="NADH-cytochrome b5 reductase"/>
    <property type="match status" value="1"/>
</dbReference>
<gene>
    <name evidence="13" type="primary">PARPA_05251.1 scaffold 16736</name>
</gene>
<accession>A0A0B7N7M4</accession>
<name>A0A0B7N7M4_9FUNG</name>
<protein>
    <recommendedName>
        <fullName evidence="11">NADH-cytochrome b5 reductase</fullName>
        <ecNumber evidence="11">1.6.2.2</ecNumber>
    </recommendedName>
</protein>
<evidence type="ECO:0000313" key="14">
    <source>
        <dbReference type="Proteomes" id="UP000054107"/>
    </source>
</evidence>
<dbReference type="InterPro" id="IPR001433">
    <property type="entry name" value="OxRdtase_FAD/NAD-bd"/>
</dbReference>
<dbReference type="InterPro" id="IPR039261">
    <property type="entry name" value="FNR_nucleotide-bd"/>
</dbReference>
<reference evidence="13 14" key="1">
    <citation type="submission" date="2014-09" db="EMBL/GenBank/DDBJ databases">
        <authorList>
            <person name="Ellenberger Sabrina"/>
        </authorList>
    </citation>
    <scope>NUCLEOTIDE SEQUENCE [LARGE SCALE GENOMIC DNA]</scope>
    <source>
        <strain evidence="13 14">CBS 412.66</strain>
    </source>
</reference>
<feature type="binding site" evidence="10">
    <location>
        <position position="166"/>
    </location>
    <ligand>
        <name>FAD</name>
        <dbReference type="ChEBI" id="CHEBI:57692"/>
    </ligand>
</feature>
<dbReference type="Gene3D" id="2.40.30.10">
    <property type="entry name" value="Translation factors"/>
    <property type="match status" value="1"/>
</dbReference>
<feature type="binding site" evidence="10">
    <location>
        <position position="157"/>
    </location>
    <ligand>
        <name>FAD</name>
        <dbReference type="ChEBI" id="CHEBI:57692"/>
    </ligand>
</feature>
<evidence type="ECO:0000256" key="4">
    <source>
        <dbReference type="ARBA" id="ARBA00022630"/>
    </source>
</evidence>
<dbReference type="EC" id="1.6.2.2" evidence="11"/>
<evidence type="ECO:0000256" key="7">
    <source>
        <dbReference type="ARBA" id="ARBA00023027"/>
    </source>
</evidence>
<organism evidence="13 14">
    <name type="scientific">Parasitella parasitica</name>
    <dbReference type="NCBI Taxonomy" id="35722"/>
    <lineage>
        <taxon>Eukaryota</taxon>
        <taxon>Fungi</taxon>
        <taxon>Fungi incertae sedis</taxon>
        <taxon>Mucoromycota</taxon>
        <taxon>Mucoromycotina</taxon>
        <taxon>Mucoromycetes</taxon>
        <taxon>Mucorales</taxon>
        <taxon>Mucorineae</taxon>
        <taxon>Mucoraceae</taxon>
        <taxon>Parasitella</taxon>
    </lineage>
</organism>
<feature type="binding site" evidence="10">
    <location>
        <position position="159"/>
    </location>
    <ligand>
        <name>FAD</name>
        <dbReference type="ChEBI" id="CHEBI:57692"/>
    </ligand>
</feature>
<comment type="catalytic activity">
    <reaction evidence="9 11">
        <text>2 Fe(III)-[cytochrome b5] + NADH = 2 Fe(II)-[cytochrome b5] + NAD(+) + H(+)</text>
        <dbReference type="Rhea" id="RHEA:46680"/>
        <dbReference type="Rhea" id="RHEA-COMP:10438"/>
        <dbReference type="Rhea" id="RHEA-COMP:10439"/>
        <dbReference type="ChEBI" id="CHEBI:15378"/>
        <dbReference type="ChEBI" id="CHEBI:29033"/>
        <dbReference type="ChEBI" id="CHEBI:29034"/>
        <dbReference type="ChEBI" id="CHEBI:57540"/>
        <dbReference type="ChEBI" id="CHEBI:57945"/>
        <dbReference type="EC" id="1.6.2.2"/>
    </reaction>
</comment>
<dbReference type="Gene3D" id="3.40.50.80">
    <property type="entry name" value="Nucleotide-binding domain of ferredoxin-NADP reductase (FNR) module"/>
    <property type="match status" value="1"/>
</dbReference>
<dbReference type="Pfam" id="PF00175">
    <property type="entry name" value="NAD_binding_1"/>
    <property type="match status" value="1"/>
</dbReference>
<dbReference type="InterPro" id="IPR008333">
    <property type="entry name" value="Cbr1-like_FAD-bd_dom"/>
</dbReference>
<comment type="subcellular location">
    <subcellularLocation>
        <location evidence="2">Mitochondrion outer membrane</location>
        <topology evidence="2">Single-pass membrane protein</topology>
    </subcellularLocation>
</comment>
<dbReference type="GO" id="GO:0005741">
    <property type="term" value="C:mitochondrial outer membrane"/>
    <property type="evidence" value="ECO:0007669"/>
    <property type="project" value="UniProtKB-SubCell"/>
</dbReference>
<dbReference type="GO" id="GO:0090524">
    <property type="term" value="F:cytochrome-b5 reductase activity, acting on NADH"/>
    <property type="evidence" value="ECO:0007669"/>
    <property type="project" value="UniProtKB-EC"/>
</dbReference>
<sequence>MSLFNTLYTSSAIRQASQSSVFRMYQTQALRTARQYSTAGSAKKSGLSNGVILGLLGAGIIGGITYNKQNGKTCPPQERKSESVFGSKGFVSLKLLEVQPVNHNTSLFRFALPEGQISGLPVASCVIAKHSSGKFLPIIRAYTPVSNAQTTGHIDFVIKKYEDGSMTPIIHNLKPGDTLDFKGPMLKYDWEKNQKQNVGMVAGGTGITPMLQLIRRIFNRENPDKNIKVSLIYANQTEQDILLKDELDKIAQEHPDRFKVVYALDQAPENWTGITGFVDKQAIQAHLPGPQDEDSVIFVCGPTPMVKSIAGDTILMAQGKFGGILKELGYSSKNVFKF</sequence>
<dbReference type="SUPFAM" id="SSF63380">
    <property type="entry name" value="Riboflavin synthase domain-like"/>
    <property type="match status" value="1"/>
</dbReference>
<keyword evidence="14" id="KW-1185">Reference proteome</keyword>
<dbReference type="PANTHER" id="PTHR19370:SF171">
    <property type="entry name" value="NADH-CYTOCHROME B5 REDUCTASE 2"/>
    <property type="match status" value="1"/>
</dbReference>
<keyword evidence="6 11" id="KW-0560">Oxidoreductase</keyword>
<dbReference type="SUPFAM" id="SSF52343">
    <property type="entry name" value="Ferredoxin reductase-like, C-terminal NADP-linked domain"/>
    <property type="match status" value="1"/>
</dbReference>
<dbReference type="PRINTS" id="PR00371">
    <property type="entry name" value="FPNCR"/>
</dbReference>
<evidence type="ECO:0000256" key="9">
    <source>
        <dbReference type="ARBA" id="ARBA00047682"/>
    </source>
</evidence>
<feature type="domain" description="FAD-binding FR-type" evidence="12">
    <location>
        <begin position="88"/>
        <end position="191"/>
    </location>
</feature>
<comment type="similarity">
    <text evidence="3 11">Belongs to the flavoprotein pyridine nucleotide cytochrome reductase family.</text>
</comment>
<dbReference type="EMBL" id="LN726131">
    <property type="protein sequence ID" value="CEP11415.1"/>
    <property type="molecule type" value="Genomic_DNA"/>
</dbReference>
<dbReference type="Pfam" id="PF00970">
    <property type="entry name" value="FAD_binding_6"/>
    <property type="match status" value="1"/>
</dbReference>
<feature type="binding site" evidence="10">
    <location>
        <position position="142"/>
    </location>
    <ligand>
        <name>FAD</name>
        <dbReference type="ChEBI" id="CHEBI:57692"/>
    </ligand>
</feature>
<evidence type="ECO:0000256" key="5">
    <source>
        <dbReference type="ARBA" id="ARBA00022827"/>
    </source>
</evidence>
<feature type="binding site" evidence="10">
    <location>
        <position position="140"/>
    </location>
    <ligand>
        <name>FAD</name>
        <dbReference type="ChEBI" id="CHEBI:57692"/>
    </ligand>
</feature>
<evidence type="ECO:0000256" key="6">
    <source>
        <dbReference type="ARBA" id="ARBA00023002"/>
    </source>
</evidence>